<dbReference type="RefSeq" id="WP_123351449.1">
    <property type="nucleotide sequence ID" value="NZ_CP027432.2"/>
</dbReference>
<dbReference type="EMBL" id="RJVK01000001">
    <property type="protein sequence ID" value="ROR40528.1"/>
    <property type="molecule type" value="Genomic_DNA"/>
</dbReference>
<reference evidence="4" key="1">
    <citation type="submission" date="2018-03" db="EMBL/GenBank/DDBJ databases">
        <title>A comparative analysis of the Nautiliaceae.</title>
        <authorList>
            <person name="Grosche A."/>
            <person name="Smedile F."/>
            <person name="Vetriani C."/>
        </authorList>
    </citation>
    <scope>NUCLEOTIDE SEQUENCE [LARGE SCALE GENOMIC DNA]</scope>
    <source>
        <strain evidence="4">TB6</strain>
    </source>
</reference>
<dbReference type="Proteomes" id="UP000298805">
    <property type="component" value="Chromosome"/>
</dbReference>
<dbReference type="Pfam" id="PF13428">
    <property type="entry name" value="TPR_14"/>
    <property type="match status" value="1"/>
</dbReference>
<keyword evidence="4" id="KW-1185">Reference proteome</keyword>
<dbReference type="Proteomes" id="UP000272781">
    <property type="component" value="Unassembled WGS sequence"/>
</dbReference>
<reference evidence="1" key="3">
    <citation type="submission" date="2019-06" db="EMBL/GenBank/DDBJ databases">
        <title>A comparative analysis of the Nautiliaceae.</title>
        <authorList>
            <person name="Grosche A."/>
            <person name="Smedile F."/>
            <person name="Vetriani C."/>
        </authorList>
    </citation>
    <scope>NUCLEOTIDE SEQUENCE</scope>
    <source>
        <strain evidence="1">TB6</strain>
    </source>
</reference>
<name>A0AAJ4RD65_9BACT</name>
<evidence type="ECO:0000313" key="4">
    <source>
        <dbReference type="Proteomes" id="UP000298805"/>
    </source>
</evidence>
<evidence type="ECO:0000313" key="3">
    <source>
        <dbReference type="Proteomes" id="UP000272781"/>
    </source>
</evidence>
<dbReference type="AlphaFoldDB" id="A0AAJ4RD65"/>
<organism evidence="2 3">
    <name type="scientific">Caminibacter pacificus</name>
    <dbReference type="NCBI Taxonomy" id="1424653"/>
    <lineage>
        <taxon>Bacteria</taxon>
        <taxon>Pseudomonadati</taxon>
        <taxon>Campylobacterota</taxon>
        <taxon>Epsilonproteobacteria</taxon>
        <taxon>Nautiliales</taxon>
        <taxon>Nautiliaceae</taxon>
        <taxon>Caminibacter</taxon>
    </lineage>
</organism>
<gene>
    <name evidence="1" type="ORF">C6V80_07100</name>
    <name evidence="2" type="ORF">EDC58_0003</name>
</gene>
<reference evidence="2 3" key="2">
    <citation type="submission" date="2018-11" db="EMBL/GenBank/DDBJ databases">
        <title>Genomic Encyclopedia of Type Strains, Phase IV (KMG-IV): sequencing the most valuable type-strain genomes for metagenomic binning, comparative biology and taxonomic classification.</title>
        <authorList>
            <person name="Goeker M."/>
        </authorList>
    </citation>
    <scope>NUCLEOTIDE SEQUENCE [LARGE SCALE GENOMIC DNA]</scope>
    <source>
        <strain evidence="2 3">DSM 27783</strain>
    </source>
</reference>
<evidence type="ECO:0000313" key="1">
    <source>
        <dbReference type="EMBL" id="QCI28738.1"/>
    </source>
</evidence>
<dbReference type="EMBL" id="CP027432">
    <property type="protein sequence ID" value="QCI28738.1"/>
    <property type="molecule type" value="Genomic_DNA"/>
</dbReference>
<proteinExistence type="predicted"/>
<evidence type="ECO:0000313" key="2">
    <source>
        <dbReference type="EMBL" id="ROR40528.1"/>
    </source>
</evidence>
<sequence length="79" mass="9623">MPLTKTYAKILESQGFKSEALDIYRKLLKKYPEDKELIEAIKRLEKRRKFKGVNVLKLKEFENINQKNRYDFEKWLSEL</sequence>
<accession>A0AAJ4RD65</accession>
<protein>
    <submittedName>
        <fullName evidence="1">Tetratricopeptide repeat protein</fullName>
    </submittedName>
</protein>